<feature type="domain" description="ABC transmembrane type-1" evidence="9">
    <location>
        <begin position="67"/>
        <end position="264"/>
    </location>
</feature>
<evidence type="ECO:0000313" key="11">
    <source>
        <dbReference type="Proteomes" id="UP001251870"/>
    </source>
</evidence>
<reference evidence="10 11" key="1">
    <citation type="submission" date="2023-09" db="EMBL/GenBank/DDBJ databases">
        <title>Description of three actinobacteria isolated from air of manufacturing shop in a pharmaceutical factory.</title>
        <authorList>
            <person name="Zhang D.-F."/>
        </authorList>
    </citation>
    <scope>NUCLEOTIDE SEQUENCE [LARGE SCALE GENOMIC DNA]</scope>
    <source>
        <strain evidence="10 11">LY-0111</strain>
    </source>
</reference>
<accession>A0ABU2DQZ3</accession>
<name>A0ABU2DQZ3_9MICC</name>
<comment type="caution">
    <text evidence="10">The sequence shown here is derived from an EMBL/GenBank/DDBJ whole genome shotgun (WGS) entry which is preliminary data.</text>
</comment>
<keyword evidence="6 8" id="KW-1133">Transmembrane helix</keyword>
<keyword evidence="4" id="KW-1003">Cell membrane</keyword>
<dbReference type="CDD" id="cd06261">
    <property type="entry name" value="TM_PBP2"/>
    <property type="match status" value="1"/>
</dbReference>
<comment type="subcellular location">
    <subcellularLocation>
        <location evidence="1 8">Cell membrane</location>
        <topology evidence="1 8">Multi-pass membrane protein</topology>
    </subcellularLocation>
</comment>
<feature type="transmembrane region" description="Helical" evidence="8">
    <location>
        <begin position="12"/>
        <end position="37"/>
    </location>
</feature>
<feature type="transmembrane region" description="Helical" evidence="8">
    <location>
        <begin position="71"/>
        <end position="92"/>
    </location>
</feature>
<dbReference type="EMBL" id="JAVKGR010000003">
    <property type="protein sequence ID" value="MDR8018899.1"/>
    <property type="molecule type" value="Genomic_DNA"/>
</dbReference>
<evidence type="ECO:0000256" key="6">
    <source>
        <dbReference type="ARBA" id="ARBA00022989"/>
    </source>
</evidence>
<evidence type="ECO:0000313" key="10">
    <source>
        <dbReference type="EMBL" id="MDR8018899.1"/>
    </source>
</evidence>
<keyword evidence="3 8" id="KW-0813">Transport</keyword>
<dbReference type="Proteomes" id="UP001251870">
    <property type="component" value="Unassembled WGS sequence"/>
</dbReference>
<evidence type="ECO:0000256" key="2">
    <source>
        <dbReference type="ARBA" id="ARBA00007069"/>
    </source>
</evidence>
<feature type="transmembrane region" description="Helical" evidence="8">
    <location>
        <begin position="99"/>
        <end position="124"/>
    </location>
</feature>
<evidence type="ECO:0000256" key="3">
    <source>
        <dbReference type="ARBA" id="ARBA00022448"/>
    </source>
</evidence>
<dbReference type="PROSITE" id="PS50928">
    <property type="entry name" value="ABC_TM1"/>
    <property type="match status" value="1"/>
</dbReference>
<gene>
    <name evidence="10" type="ORF">RIL96_04900</name>
</gene>
<organism evidence="10 11">
    <name type="scientific">Nesterenkonia aerolata</name>
    <dbReference type="NCBI Taxonomy" id="3074079"/>
    <lineage>
        <taxon>Bacteria</taxon>
        <taxon>Bacillati</taxon>
        <taxon>Actinomycetota</taxon>
        <taxon>Actinomycetes</taxon>
        <taxon>Micrococcales</taxon>
        <taxon>Micrococcaceae</taxon>
        <taxon>Nesterenkonia</taxon>
    </lineage>
</organism>
<dbReference type="InterPro" id="IPR051789">
    <property type="entry name" value="Bact_Polyamine_Transport"/>
</dbReference>
<evidence type="ECO:0000256" key="4">
    <source>
        <dbReference type="ARBA" id="ARBA00022475"/>
    </source>
</evidence>
<protein>
    <submittedName>
        <fullName evidence="10">ABC transporter permease</fullName>
    </submittedName>
</protein>
<evidence type="ECO:0000256" key="1">
    <source>
        <dbReference type="ARBA" id="ARBA00004651"/>
    </source>
</evidence>
<keyword evidence="7 8" id="KW-0472">Membrane</keyword>
<dbReference type="PANTHER" id="PTHR43848:SF2">
    <property type="entry name" value="PUTRESCINE TRANSPORT SYSTEM PERMEASE PROTEIN POTI"/>
    <property type="match status" value="1"/>
</dbReference>
<evidence type="ECO:0000259" key="9">
    <source>
        <dbReference type="PROSITE" id="PS50928"/>
    </source>
</evidence>
<dbReference type="RefSeq" id="WP_310547885.1">
    <property type="nucleotide sequence ID" value="NZ_JAVKGR010000003.1"/>
</dbReference>
<keyword evidence="5 8" id="KW-0812">Transmembrane</keyword>
<feature type="transmembrane region" description="Helical" evidence="8">
    <location>
        <begin position="246"/>
        <end position="268"/>
    </location>
</feature>
<sequence length="284" mass="30255">MARTERIRKTDLGLRVWGVLVFAFLFLPIAVIVAYSFNTGRVLASWQGFGFRSYVAAINNDVIVSSVITSLQAALGTALLATVLGTLGGIALARARAGLWWAAALTGLLAVTMITPKIVDGIAFLPWFVTLGVDAGLGPFNNGMVRLIVSHTMFSVAVVTFIVRARMAGADRRLEEAAADLGATRWQAFRSVTLPVASPGILAGSLMAFTLSLDNTILSSFVQQPGYTPWPVYIFSSVRVALRPEVAAMSTVMLVLTLLALAVVGLVLRRSGESSTAIVKTIVR</sequence>
<evidence type="ECO:0000256" key="5">
    <source>
        <dbReference type="ARBA" id="ARBA00022692"/>
    </source>
</evidence>
<dbReference type="SUPFAM" id="SSF161098">
    <property type="entry name" value="MetI-like"/>
    <property type="match status" value="1"/>
</dbReference>
<dbReference type="Pfam" id="PF00528">
    <property type="entry name" value="BPD_transp_1"/>
    <property type="match status" value="1"/>
</dbReference>
<keyword evidence="11" id="KW-1185">Reference proteome</keyword>
<dbReference type="PANTHER" id="PTHR43848">
    <property type="entry name" value="PUTRESCINE TRANSPORT SYSTEM PERMEASE PROTEIN POTI"/>
    <property type="match status" value="1"/>
</dbReference>
<dbReference type="Gene3D" id="1.10.3720.10">
    <property type="entry name" value="MetI-like"/>
    <property type="match status" value="1"/>
</dbReference>
<proteinExistence type="inferred from homology"/>
<comment type="similarity">
    <text evidence="2">Belongs to the binding-protein-dependent transport system permease family. CysTW subfamily.</text>
</comment>
<feature type="transmembrane region" description="Helical" evidence="8">
    <location>
        <begin position="192"/>
        <end position="213"/>
    </location>
</feature>
<dbReference type="InterPro" id="IPR000515">
    <property type="entry name" value="MetI-like"/>
</dbReference>
<evidence type="ECO:0000256" key="7">
    <source>
        <dbReference type="ARBA" id="ARBA00023136"/>
    </source>
</evidence>
<evidence type="ECO:0000256" key="8">
    <source>
        <dbReference type="RuleBase" id="RU363032"/>
    </source>
</evidence>
<feature type="transmembrane region" description="Helical" evidence="8">
    <location>
        <begin position="144"/>
        <end position="163"/>
    </location>
</feature>
<dbReference type="InterPro" id="IPR035906">
    <property type="entry name" value="MetI-like_sf"/>
</dbReference>